<dbReference type="RefSeq" id="WP_144368990.1">
    <property type="nucleotide sequence ID" value="NZ_CABHNB010000022.1"/>
</dbReference>
<dbReference type="EMBL" id="CABHNB010000022">
    <property type="protein sequence ID" value="VUX07645.1"/>
    <property type="molecule type" value="Genomic_DNA"/>
</dbReference>
<keyword evidence="2" id="KW-1185">Reference proteome</keyword>
<reference evidence="1 2" key="1">
    <citation type="submission" date="2019-07" db="EMBL/GenBank/DDBJ databases">
        <authorList>
            <person name="Hibberd C M."/>
            <person name="Gehrig L. J."/>
            <person name="Chang H.-W."/>
            <person name="Venkatesh S."/>
        </authorList>
    </citation>
    <scope>NUCLEOTIDE SEQUENCE [LARGE SCALE GENOMIC DNA]</scope>
    <source>
        <strain evidence="1">Ruminococcus_obeum_SSTS_Bg7063</strain>
    </source>
</reference>
<name>A0A564TK97_9FIRM</name>
<proteinExistence type="predicted"/>
<dbReference type="AlphaFoldDB" id="A0A564TK97"/>
<sequence>MGIYREVETEVTCDTCGECIKAWSSAGTGVSRAWAAYYARVEGATVGKKGVMCKECRIAERQKKCSLIKRLGEPGREADGTCRGFGTENDDEPIEQCKRCIACVDFDWEEEKARLKF</sequence>
<organism evidence="1 2">
    <name type="scientific">Blautia obeum</name>
    <dbReference type="NCBI Taxonomy" id="40520"/>
    <lineage>
        <taxon>Bacteria</taxon>
        <taxon>Bacillati</taxon>
        <taxon>Bacillota</taxon>
        <taxon>Clostridia</taxon>
        <taxon>Lachnospirales</taxon>
        <taxon>Lachnospiraceae</taxon>
        <taxon>Blautia</taxon>
    </lineage>
</organism>
<evidence type="ECO:0000313" key="1">
    <source>
        <dbReference type="EMBL" id="VUX07645.1"/>
    </source>
</evidence>
<dbReference type="Proteomes" id="UP000409147">
    <property type="component" value="Unassembled WGS sequence"/>
</dbReference>
<gene>
    <name evidence="1" type="ORF">ROSSTS7063_01737</name>
</gene>
<accession>A0A564TK97</accession>
<evidence type="ECO:0000313" key="2">
    <source>
        <dbReference type="Proteomes" id="UP000409147"/>
    </source>
</evidence>
<protein>
    <submittedName>
        <fullName evidence="1">Uncharacterized protein</fullName>
    </submittedName>
</protein>